<dbReference type="Proteomes" id="UP000007102">
    <property type="component" value="Chromosome"/>
</dbReference>
<dbReference type="OrthoDB" id="9525at2"/>
<gene>
    <name evidence="1" type="ordered locus">Dester_0930</name>
</gene>
<evidence type="ECO:0000313" key="1">
    <source>
        <dbReference type="EMBL" id="ADY73569.1"/>
    </source>
</evidence>
<dbReference type="STRING" id="868864.Dester_0930"/>
<dbReference type="PROSITE" id="PS51257">
    <property type="entry name" value="PROKAR_LIPOPROTEIN"/>
    <property type="match status" value="1"/>
</dbReference>
<proteinExistence type="predicted"/>
<reference evidence="2" key="2">
    <citation type="submission" date="2011-02" db="EMBL/GenBank/DDBJ databases">
        <title>The complete genome of Desulfurobacterium thermolithotrophum DSM 11699.</title>
        <authorList>
            <consortium name="US DOE Joint Genome Institute (JGI-PGF)"/>
            <person name="Lucas S."/>
            <person name="Copeland A."/>
            <person name="Lapidus A."/>
            <person name="Bruce D."/>
            <person name="Goodwin L."/>
            <person name="Pitluck S."/>
            <person name="Kyrpides N."/>
            <person name="Mavromatis K."/>
            <person name="Pagani I."/>
            <person name="Ivanova N."/>
            <person name="Mikhailova N."/>
            <person name="Daligault H."/>
            <person name="Detter J.C."/>
            <person name="Tapia R."/>
            <person name="Han C."/>
            <person name="Land M."/>
            <person name="Hauser L."/>
            <person name="Markowitz V."/>
            <person name="Cheng J.-F."/>
            <person name="Hugenholtz P."/>
            <person name="Woyke T."/>
            <person name="Wu D."/>
            <person name="Spring S."/>
            <person name="Brambilla E."/>
            <person name="Klenk H.-P."/>
            <person name="Eisen J.A."/>
        </authorList>
    </citation>
    <scope>NUCLEOTIDE SEQUENCE [LARGE SCALE GENOMIC DNA]</scope>
    <source>
        <strain evidence="2">DSM 11699 / BSA</strain>
    </source>
</reference>
<keyword evidence="2" id="KW-1185">Reference proteome</keyword>
<dbReference type="eggNOG" id="COG1792">
    <property type="taxonomic scope" value="Bacteria"/>
</dbReference>
<protein>
    <recommendedName>
        <fullName evidence="3">FG-GAP repeat protein</fullName>
    </recommendedName>
</protein>
<dbReference type="InParanoid" id="F0S3Z7"/>
<organism evidence="1 2">
    <name type="scientific">Desulfurobacterium thermolithotrophum (strain DSM 11699 / BSA)</name>
    <dbReference type="NCBI Taxonomy" id="868864"/>
    <lineage>
        <taxon>Bacteria</taxon>
        <taxon>Pseudomonadati</taxon>
        <taxon>Aquificota</taxon>
        <taxon>Aquificia</taxon>
        <taxon>Desulfurobacteriales</taxon>
        <taxon>Desulfurobacteriaceae</taxon>
        <taxon>Desulfurobacterium</taxon>
    </lineage>
</organism>
<evidence type="ECO:0000313" key="2">
    <source>
        <dbReference type="Proteomes" id="UP000007102"/>
    </source>
</evidence>
<evidence type="ECO:0008006" key="3">
    <source>
        <dbReference type="Google" id="ProtNLM"/>
    </source>
</evidence>
<dbReference type="RefSeq" id="WP_013638522.1">
    <property type="nucleotide sequence ID" value="NC_015185.1"/>
</dbReference>
<dbReference type="SUPFAM" id="SSF69318">
    <property type="entry name" value="Integrin alpha N-terminal domain"/>
    <property type="match status" value="1"/>
</dbReference>
<dbReference type="KEGG" id="dte:Dester_0930"/>
<accession>F0S3Z7</accession>
<dbReference type="EMBL" id="CP002543">
    <property type="protein sequence ID" value="ADY73569.1"/>
    <property type="molecule type" value="Genomic_DNA"/>
</dbReference>
<dbReference type="InterPro" id="IPR028994">
    <property type="entry name" value="Integrin_alpha_N"/>
</dbReference>
<reference evidence="1 2" key="1">
    <citation type="journal article" date="2011" name="Stand. Genomic Sci.">
        <title>Complete genome sequence of the thermophilic sulfur-reducer Desulfurobacterium thermolithotrophum type strain (BSA(T)) from a deep-sea hydrothermal vent.</title>
        <authorList>
            <person name="Goker M."/>
            <person name="Daligault H."/>
            <person name="Mwirichia R."/>
            <person name="Lapidus A."/>
            <person name="Lucas S."/>
            <person name="Deshpande S."/>
            <person name="Pagani I."/>
            <person name="Tapia R."/>
            <person name="Cheng J.F."/>
            <person name="Goodwin L."/>
            <person name="Pitluck S."/>
            <person name="Liolios K."/>
            <person name="Ivanova N."/>
            <person name="Mavromatis K."/>
            <person name="Mikhailova N."/>
            <person name="Pati A."/>
            <person name="Chen A."/>
            <person name="Palaniappan K."/>
            <person name="Han C."/>
            <person name="Land M."/>
            <person name="Hauser L."/>
            <person name="Pan C."/>
            <person name="Brambilla E.M."/>
            <person name="Rohde M."/>
            <person name="Spring S."/>
            <person name="Sikorski J."/>
            <person name="Wirth R."/>
            <person name="Detter J.C."/>
            <person name="Woyke T."/>
            <person name="Bristow J."/>
            <person name="Eisen J.A."/>
            <person name="Markowitz V."/>
            <person name="Hugenholtz P."/>
            <person name="Kyrpides N.C."/>
            <person name="Klenk H.P."/>
        </authorList>
    </citation>
    <scope>NUCLEOTIDE SEQUENCE [LARGE SCALE GENOMIC DNA]</scope>
    <source>
        <strain evidence="2">DSM 11699 / BSA</strain>
    </source>
</reference>
<name>F0S3Z7_DESTD</name>
<dbReference type="HOGENOM" id="CLU_487387_0_0_0"/>
<sequence>MRKEILLILPFVVSSCSVSSLNPFKKEELVYTAYTSQEKKLEPKIKLKGVNNVIYYMKREFIPIEGSIVLNSYDGFVIDLGKKNGVSVGDQFISESGAILKVKEVHNDYSIALPTIGNPIVGEKVRKFTFNKVLFLDFTKEKGKKLYATLSKDIKSITLAPYNEGEKFKKLFNLRYPSDFKRKVPAEKLTGYDGYFVVSNKGVEVYDGTKRLLRVFPWDGTPVSSFAINVETAYKVVLDFKTHATSLFTGNIDDTPEDEVVILTDNDIRVYHVKPYGVSKVYKFRNPFPGSYLFHISPIDINKDGKLEFLMDAFYQDTKSVSSALFEIKNGKLSKIASSNLIVSGFDTNGDGVNDTIYGQEVSGETEKLFGKNVYVLKLEGKKLQKLQKVKVPKDFQVTSAQIFVSNGKKYYAYYDLDYFFNVSEKDKIVWRSPIQIGASPNCLYWDVDSYLVSYYITPKPKPIDIDGDGNEEVLFSQNKNEVPHLLRNVYTFDGGRILLLYKDGFSFGWEEASSPNYNMGGIEEFDYLPNQDIFISIFTESSIIKGPKSKLLFLKPKL</sequence>
<dbReference type="AlphaFoldDB" id="F0S3Z7"/>